<evidence type="ECO:0000256" key="3">
    <source>
        <dbReference type="SAM" id="MobiDB-lite"/>
    </source>
</evidence>
<organism evidence="6 7">
    <name type="scientific">Daedalea quercina L-15889</name>
    <dbReference type="NCBI Taxonomy" id="1314783"/>
    <lineage>
        <taxon>Eukaryota</taxon>
        <taxon>Fungi</taxon>
        <taxon>Dikarya</taxon>
        <taxon>Basidiomycota</taxon>
        <taxon>Agaricomycotina</taxon>
        <taxon>Agaricomycetes</taxon>
        <taxon>Polyporales</taxon>
        <taxon>Fomitopsis</taxon>
    </lineage>
</organism>
<dbReference type="STRING" id="1314783.A0A165N7A5"/>
<dbReference type="GO" id="GO:0005525">
    <property type="term" value="F:GTP binding"/>
    <property type="evidence" value="ECO:0007669"/>
    <property type="project" value="InterPro"/>
</dbReference>
<feature type="domain" description="GED" evidence="4">
    <location>
        <begin position="724"/>
        <end position="818"/>
    </location>
</feature>
<name>A0A165N7A5_9APHY</name>
<dbReference type="GO" id="GO:0008017">
    <property type="term" value="F:microtubule binding"/>
    <property type="evidence" value="ECO:0007669"/>
    <property type="project" value="TreeGrafter"/>
</dbReference>
<evidence type="ECO:0000313" key="7">
    <source>
        <dbReference type="Proteomes" id="UP000076727"/>
    </source>
</evidence>
<dbReference type="Pfam" id="PF00350">
    <property type="entry name" value="Dynamin_N"/>
    <property type="match status" value="1"/>
</dbReference>
<dbReference type="PROSITE" id="PS51388">
    <property type="entry name" value="GED"/>
    <property type="match status" value="1"/>
</dbReference>
<dbReference type="InterPro" id="IPR020850">
    <property type="entry name" value="GED_dom"/>
</dbReference>
<gene>
    <name evidence="6" type="ORF">DAEQUDRAFT_695305</name>
</gene>
<evidence type="ECO:0000259" key="4">
    <source>
        <dbReference type="PROSITE" id="PS51388"/>
    </source>
</evidence>
<reference evidence="6 7" key="1">
    <citation type="journal article" date="2016" name="Mol. Biol. Evol.">
        <title>Comparative Genomics of Early-Diverging Mushroom-Forming Fungi Provides Insights into the Origins of Lignocellulose Decay Capabilities.</title>
        <authorList>
            <person name="Nagy L.G."/>
            <person name="Riley R."/>
            <person name="Tritt A."/>
            <person name="Adam C."/>
            <person name="Daum C."/>
            <person name="Floudas D."/>
            <person name="Sun H."/>
            <person name="Yadav J.S."/>
            <person name="Pangilinan J."/>
            <person name="Larsson K.H."/>
            <person name="Matsuura K."/>
            <person name="Barry K."/>
            <person name="Labutti K."/>
            <person name="Kuo R."/>
            <person name="Ohm R.A."/>
            <person name="Bhattacharya S.S."/>
            <person name="Shirouzu T."/>
            <person name="Yoshinaga Y."/>
            <person name="Martin F.M."/>
            <person name="Grigoriev I.V."/>
            <person name="Hibbett D.S."/>
        </authorList>
    </citation>
    <scope>NUCLEOTIDE SEQUENCE [LARGE SCALE GENOMIC DNA]</scope>
    <source>
        <strain evidence="6 7">L-15889</strain>
    </source>
</reference>
<dbReference type="Gene3D" id="3.40.50.300">
    <property type="entry name" value="P-loop containing nucleotide triphosphate hydrolases"/>
    <property type="match status" value="1"/>
</dbReference>
<dbReference type="InterPro" id="IPR001401">
    <property type="entry name" value="Dynamin_GTPase"/>
</dbReference>
<accession>A0A165N7A5</accession>
<feature type="region of interest" description="Disordered" evidence="3">
    <location>
        <begin position="604"/>
        <end position="658"/>
    </location>
</feature>
<dbReference type="PANTHER" id="PTHR11566">
    <property type="entry name" value="DYNAMIN"/>
    <property type="match status" value="1"/>
</dbReference>
<proteinExistence type="predicted"/>
<dbReference type="Pfam" id="PF02212">
    <property type="entry name" value="GED"/>
    <property type="match status" value="1"/>
</dbReference>
<dbReference type="InterPro" id="IPR000375">
    <property type="entry name" value="Dynamin_stalk"/>
</dbReference>
<dbReference type="InterPro" id="IPR045063">
    <property type="entry name" value="Dynamin_N"/>
</dbReference>
<evidence type="ECO:0008006" key="8">
    <source>
        <dbReference type="Google" id="ProtNLM"/>
    </source>
</evidence>
<dbReference type="Proteomes" id="UP000076727">
    <property type="component" value="Unassembled WGS sequence"/>
</dbReference>
<keyword evidence="1" id="KW-0547">Nucleotide-binding</keyword>
<dbReference type="OrthoDB" id="5061070at2759"/>
<protein>
    <recommendedName>
        <fullName evidence="8">P-loop containing nucleoside triphosphate hydrolase protein</fullName>
    </recommendedName>
</protein>
<feature type="domain" description="Dynamin-type G" evidence="5">
    <location>
        <begin position="36"/>
        <end position="342"/>
    </location>
</feature>
<dbReference type="PRINTS" id="PR00195">
    <property type="entry name" value="DYNAMIN"/>
</dbReference>
<dbReference type="InterPro" id="IPR003130">
    <property type="entry name" value="GED"/>
</dbReference>
<evidence type="ECO:0000256" key="2">
    <source>
        <dbReference type="ARBA" id="ARBA00023134"/>
    </source>
</evidence>
<dbReference type="PROSITE" id="PS51718">
    <property type="entry name" value="G_DYNAMIN_2"/>
    <property type="match status" value="1"/>
</dbReference>
<dbReference type="GO" id="GO:0031623">
    <property type="term" value="P:receptor internalization"/>
    <property type="evidence" value="ECO:0007669"/>
    <property type="project" value="TreeGrafter"/>
</dbReference>
<dbReference type="GO" id="GO:0003924">
    <property type="term" value="F:GTPase activity"/>
    <property type="evidence" value="ECO:0007669"/>
    <property type="project" value="InterPro"/>
</dbReference>
<dbReference type="GO" id="GO:0005886">
    <property type="term" value="C:plasma membrane"/>
    <property type="evidence" value="ECO:0007669"/>
    <property type="project" value="TreeGrafter"/>
</dbReference>
<dbReference type="CDD" id="cd08771">
    <property type="entry name" value="DLP_1"/>
    <property type="match status" value="1"/>
</dbReference>
<dbReference type="InterPro" id="IPR030381">
    <property type="entry name" value="G_DYNAMIN_dom"/>
</dbReference>
<dbReference type="InterPro" id="IPR027417">
    <property type="entry name" value="P-loop_NTPase"/>
</dbReference>
<dbReference type="EMBL" id="KV429086">
    <property type="protein sequence ID" value="KZT66610.1"/>
    <property type="molecule type" value="Genomic_DNA"/>
</dbReference>
<dbReference type="GO" id="GO:0005737">
    <property type="term" value="C:cytoplasm"/>
    <property type="evidence" value="ECO:0007669"/>
    <property type="project" value="TreeGrafter"/>
</dbReference>
<dbReference type="Pfam" id="PF01031">
    <property type="entry name" value="Dynamin_M"/>
    <property type="match status" value="2"/>
</dbReference>
<dbReference type="GO" id="GO:0005874">
    <property type="term" value="C:microtubule"/>
    <property type="evidence" value="ECO:0007669"/>
    <property type="project" value="TreeGrafter"/>
</dbReference>
<feature type="compositionally biased region" description="Polar residues" evidence="3">
    <location>
        <begin position="604"/>
        <end position="619"/>
    </location>
</feature>
<dbReference type="SMART" id="SM00053">
    <property type="entry name" value="DYNc"/>
    <property type="match status" value="1"/>
</dbReference>
<dbReference type="InterPro" id="IPR022812">
    <property type="entry name" value="Dynamin"/>
</dbReference>
<evidence type="ECO:0000313" key="6">
    <source>
        <dbReference type="EMBL" id="KZT66610.1"/>
    </source>
</evidence>
<evidence type="ECO:0000259" key="5">
    <source>
        <dbReference type="PROSITE" id="PS51718"/>
    </source>
</evidence>
<evidence type="ECO:0000256" key="1">
    <source>
        <dbReference type="ARBA" id="ARBA00022741"/>
    </source>
</evidence>
<dbReference type="PANTHER" id="PTHR11566:SF131">
    <property type="entry name" value="GTPASE, PUTATIVE (AFU_ORTHOLOGUE AFUA_6G07630)-RELATED"/>
    <property type="match status" value="1"/>
</dbReference>
<keyword evidence="2" id="KW-0342">GTP-binding</keyword>
<sequence length="818" mass="90142">MMPQDTVLSADSSYALHRKQFLALVKNLYASGAQADLDLPCIAVIGNQSADKSSLVEAISGITVPRDAGTCTRCPMECRLSSSSEPWRCQVSIRWEFDQQSKRCDKVREETFGGIITNKTDVELMLRRAQAAVLNPGVPMAKFLTMSVDSLDDAGAAQAKRLAFSRNVVCIDLAGPDLTDLSFVDLPGIIQVAEASIVQFVENLVLTHIKGNCLILVTCPMSDDIENQKALRLARDVDPSGLRTIGVLTKPDTLTVGAIKQQENWLDVLEGRNVQHRLTHGYFCTRQPDEAERRDGITAAQARAAEATFFAKTIPQPQHFGTPNLVKTLSARLTHIIDKAVPKLQQQVIDQLATCRSELDALPPVITEPASFILSLVTGYCAAVRAYAKGDPGALVQKNHVSYAAFKRAICATAPPFLPFPSAADAPAHALAYLGLDLDEHESESACDAVVWGVQTKCMYLCDVKEYIVQSRARELPNNIPYPAKVALIKDFQITWNSLCQAVFDDVTKHFQETLAQLMREEFQGYSLLHSRVNAAVQELLSDRRNVAWDHLKGLLEFESTPFTQNKRLLTEKTENNLARFKTARAGKDKDLFSDEIRLFYARKQTQAGAQSQRPQSGRPTRPIPSRFSFSAPPTEEAFASGKLSSSSPGPPVPLTLTQPAQKTTSMFTSAAPSLSSLSSEVKPQTALQEISLDDKKDLEKKALAILTQLGYEGLNPADEYAEELHVMAEVRAYFHIAYRRIIDYVPLSIDHLLLNGLSERLQGTLIEKLGLGSAKSIERCTAYLAEDANVVASRTELTGKKERLESVQKELDNFLYA</sequence>
<dbReference type="Gene3D" id="1.20.120.1240">
    <property type="entry name" value="Dynamin, middle domain"/>
    <property type="match status" value="1"/>
</dbReference>
<dbReference type="SUPFAM" id="SSF52540">
    <property type="entry name" value="P-loop containing nucleoside triphosphate hydrolases"/>
    <property type="match status" value="1"/>
</dbReference>
<keyword evidence="7" id="KW-1185">Reference proteome</keyword>
<dbReference type="AlphaFoldDB" id="A0A165N7A5"/>